<protein>
    <submittedName>
        <fullName evidence="2">Uncharacterized protein</fullName>
    </submittedName>
</protein>
<feature type="compositionally biased region" description="Basic and acidic residues" evidence="1">
    <location>
        <begin position="42"/>
        <end position="65"/>
    </location>
</feature>
<gene>
    <name evidence="2" type="ORF">KR76_00129</name>
</gene>
<dbReference type="AlphaFoldDB" id="A0A0C5XBC2"/>
<name>A0A0C5XBC2_NOCSI</name>
<reference evidence="2 3" key="1">
    <citation type="journal article" date="2015" name="Genome Announc.">
        <title>Complete Genome Sequence of Steroid-Transforming Nocardioides simplex VKM Ac-2033D.</title>
        <authorList>
            <person name="Shtratnikova V.Y."/>
            <person name="Schelkunov M.I."/>
            <person name="Pekov Y.A."/>
            <person name="Fokina V.V."/>
            <person name="Logacheva M.D."/>
            <person name="Sokolov S.L."/>
            <person name="Bragin E.Y."/>
            <person name="Ashapkin V.V."/>
            <person name="Donova M.V."/>
        </authorList>
    </citation>
    <scope>NUCLEOTIDE SEQUENCE [LARGE SCALE GENOMIC DNA]</scope>
    <source>
        <strain evidence="2 3">VKM Ac-2033D</strain>
    </source>
</reference>
<evidence type="ECO:0000313" key="3">
    <source>
        <dbReference type="Proteomes" id="UP000030300"/>
    </source>
</evidence>
<sequence>MCGCRHDQPSGWGTGGRTPQDVRDITRSVRSPKRQPFAGVNHEIRKPPYDWTDGAREPGREDKESSTGPRFAGRSRRLAGKRIRARS</sequence>
<dbReference type="KEGG" id="psim:KR76_00129"/>
<dbReference type="EMBL" id="CP009896">
    <property type="protein sequence ID" value="AJR18580.1"/>
    <property type="molecule type" value="Genomic_DNA"/>
</dbReference>
<keyword evidence="3" id="KW-1185">Reference proteome</keyword>
<evidence type="ECO:0000256" key="1">
    <source>
        <dbReference type="SAM" id="MobiDB-lite"/>
    </source>
</evidence>
<dbReference type="HOGENOM" id="CLU_2480246_0_0_11"/>
<feature type="compositionally biased region" description="Basic residues" evidence="1">
    <location>
        <begin position="73"/>
        <end position="87"/>
    </location>
</feature>
<proteinExistence type="predicted"/>
<evidence type="ECO:0000313" key="2">
    <source>
        <dbReference type="EMBL" id="AJR18580.1"/>
    </source>
</evidence>
<feature type="region of interest" description="Disordered" evidence="1">
    <location>
        <begin position="1"/>
        <end position="87"/>
    </location>
</feature>
<dbReference type="Proteomes" id="UP000030300">
    <property type="component" value="Chromosome"/>
</dbReference>
<accession>A0A0C5XBC2</accession>
<organism evidence="2 3">
    <name type="scientific">Nocardioides simplex</name>
    <name type="common">Arthrobacter simplex</name>
    <dbReference type="NCBI Taxonomy" id="2045"/>
    <lineage>
        <taxon>Bacteria</taxon>
        <taxon>Bacillati</taxon>
        <taxon>Actinomycetota</taxon>
        <taxon>Actinomycetes</taxon>
        <taxon>Propionibacteriales</taxon>
        <taxon>Nocardioidaceae</taxon>
        <taxon>Pimelobacter</taxon>
    </lineage>
</organism>